<proteinExistence type="predicted"/>
<dbReference type="eggNOG" id="ENOG502QVGS">
    <property type="taxonomic scope" value="Eukaryota"/>
</dbReference>
<dbReference type="HOGENOM" id="CLU_064772_0_0_1"/>
<dbReference type="Proteomes" id="UP000002668">
    <property type="component" value="Genome"/>
</dbReference>
<evidence type="ECO:0000313" key="3">
    <source>
        <dbReference type="Proteomes" id="UP000002668"/>
    </source>
</evidence>
<feature type="compositionally biased region" description="Low complexity" evidence="1">
    <location>
        <begin position="227"/>
        <end position="291"/>
    </location>
</feature>
<evidence type="ECO:0000256" key="1">
    <source>
        <dbReference type="SAM" id="MobiDB-lite"/>
    </source>
</evidence>
<dbReference type="AlphaFoldDB" id="E5A5B0"/>
<sequence>MHLHGCKREALDTRTLVPAAPLQCIRMPWASSGMKMAEGRRNWLSCTRNSIATRLCLQSALPESELLILRPGFLDKSIGGIENLWCPQQRTVSSDHYNKICSVQSATQQQGNLAMGFSTLRIAILGLTLLVSTTSATISLSNFTPRIDNLPAQCATVYTTNIEGCVAGDFSSTDGSTPICSEACLQGLAKIQNAVSQSCAGVDVGETSIIGVFQNGLGLRALCPAGTVTSQSSSTTKTTTTKVSVPPRSSAGATTTTSSAESVRPSGVASASSPPGTEDAQSSSLSGSRPSLDTFTTSAQATNVAPSSTARASTTRAPSNQLSNTGSGGGSPFDVVAVASSSQLKMLNMTVASLIATAVLFFACA</sequence>
<protein>
    <submittedName>
        <fullName evidence="2">Predicted protein</fullName>
    </submittedName>
</protein>
<accession>E5A5B0</accession>
<evidence type="ECO:0000313" key="2">
    <source>
        <dbReference type="EMBL" id="CBX98808.1"/>
    </source>
</evidence>
<dbReference type="InParanoid" id="E5A5B0"/>
<feature type="region of interest" description="Disordered" evidence="1">
    <location>
        <begin position="227"/>
        <end position="331"/>
    </location>
</feature>
<organism evidence="3">
    <name type="scientific">Leptosphaeria maculans (strain JN3 / isolate v23.1.3 / race Av1-4-5-6-7-8)</name>
    <name type="common">Blackleg fungus</name>
    <name type="synonym">Phoma lingam</name>
    <dbReference type="NCBI Taxonomy" id="985895"/>
    <lineage>
        <taxon>Eukaryota</taxon>
        <taxon>Fungi</taxon>
        <taxon>Dikarya</taxon>
        <taxon>Ascomycota</taxon>
        <taxon>Pezizomycotina</taxon>
        <taxon>Dothideomycetes</taxon>
        <taxon>Pleosporomycetidae</taxon>
        <taxon>Pleosporales</taxon>
        <taxon>Pleosporineae</taxon>
        <taxon>Leptosphaeriaceae</taxon>
        <taxon>Plenodomus</taxon>
        <taxon>Plenodomus lingam/Leptosphaeria maculans species complex</taxon>
    </lineage>
</organism>
<dbReference type="OrthoDB" id="5427833at2759"/>
<dbReference type="EMBL" id="FP929134">
    <property type="protein sequence ID" value="CBX98808.1"/>
    <property type="molecule type" value="Genomic_DNA"/>
</dbReference>
<dbReference type="VEuPathDB" id="FungiDB:LEMA_P080470.1"/>
<gene>
    <name evidence="2" type="ORF">LEMA_P080470.1</name>
</gene>
<feature type="compositionally biased region" description="Polar residues" evidence="1">
    <location>
        <begin position="293"/>
        <end position="325"/>
    </location>
</feature>
<name>E5A5B0_LEPMJ</name>
<reference evidence="3" key="1">
    <citation type="journal article" date="2011" name="Nat. Commun.">
        <title>Effector diversification within compartments of the Leptosphaeria maculans genome affected by Repeat-Induced Point mutations.</title>
        <authorList>
            <person name="Rouxel T."/>
            <person name="Grandaubert J."/>
            <person name="Hane J.K."/>
            <person name="Hoede C."/>
            <person name="van de Wouw A.P."/>
            <person name="Couloux A."/>
            <person name="Dominguez V."/>
            <person name="Anthouard V."/>
            <person name="Bally P."/>
            <person name="Bourras S."/>
            <person name="Cozijnsen A.J."/>
            <person name="Ciuffetti L.M."/>
            <person name="Degrave A."/>
            <person name="Dilmaghani A."/>
            <person name="Duret L."/>
            <person name="Fudal I."/>
            <person name="Goodwin S.B."/>
            <person name="Gout L."/>
            <person name="Glaser N."/>
            <person name="Linglin J."/>
            <person name="Kema G.H.J."/>
            <person name="Lapalu N."/>
            <person name="Lawrence C.B."/>
            <person name="May K."/>
            <person name="Meyer M."/>
            <person name="Ollivier B."/>
            <person name="Poulain J."/>
            <person name="Schoch C.L."/>
            <person name="Simon A."/>
            <person name="Spatafora J.W."/>
            <person name="Stachowiak A."/>
            <person name="Turgeon B.G."/>
            <person name="Tyler B.M."/>
            <person name="Vincent D."/>
            <person name="Weissenbach J."/>
            <person name="Amselem J."/>
            <person name="Quesneville H."/>
            <person name="Oliver R.P."/>
            <person name="Wincker P."/>
            <person name="Balesdent M.-H."/>
            <person name="Howlett B.J."/>
        </authorList>
    </citation>
    <scope>NUCLEOTIDE SEQUENCE [LARGE SCALE GENOMIC DNA]</scope>
    <source>
        <strain evidence="3">JN3 / isolate v23.1.3 / race Av1-4-5-6-7-8</strain>
    </source>
</reference>
<keyword evidence="3" id="KW-1185">Reference proteome</keyword>